<protein>
    <submittedName>
        <fullName evidence="2">Uncharacterized protein</fullName>
    </submittedName>
</protein>
<sequence length="121" mass="13702">MTFTIAQHQINPCSYMEKTFKAEREFCFPPSPKPSRYRPYPTHKPSKPDPLFGPVTSSSTSSTTDQPSLILSDDEVFDELDQYMNPSISFLSSPPPSPLLSPSNSEENDEDFDFDDFPLFP</sequence>
<gene>
    <name evidence="2" type="ORF">A0J61_02866</name>
</gene>
<evidence type="ECO:0000313" key="2">
    <source>
        <dbReference type="EMBL" id="OBZ89085.1"/>
    </source>
</evidence>
<dbReference type="Proteomes" id="UP000093000">
    <property type="component" value="Unassembled WGS sequence"/>
</dbReference>
<reference evidence="2 3" key="1">
    <citation type="submission" date="2016-03" db="EMBL/GenBank/DDBJ databases">
        <title>Choanephora cucurbitarum.</title>
        <authorList>
            <person name="Min B."/>
            <person name="Park H."/>
            <person name="Park J.-H."/>
            <person name="Shin H.-D."/>
            <person name="Choi I.-G."/>
        </authorList>
    </citation>
    <scope>NUCLEOTIDE SEQUENCE [LARGE SCALE GENOMIC DNA]</scope>
    <source>
        <strain evidence="2 3">KUS-F28377</strain>
    </source>
</reference>
<dbReference type="InParanoid" id="A0A1C7NJ52"/>
<feature type="compositionally biased region" description="Acidic residues" evidence="1">
    <location>
        <begin position="106"/>
        <end position="121"/>
    </location>
</feature>
<comment type="caution">
    <text evidence="2">The sequence shown here is derived from an EMBL/GenBank/DDBJ whole genome shotgun (WGS) entry which is preliminary data.</text>
</comment>
<dbReference type="AlphaFoldDB" id="A0A1C7NJ52"/>
<organism evidence="2 3">
    <name type="scientific">Choanephora cucurbitarum</name>
    <dbReference type="NCBI Taxonomy" id="101091"/>
    <lineage>
        <taxon>Eukaryota</taxon>
        <taxon>Fungi</taxon>
        <taxon>Fungi incertae sedis</taxon>
        <taxon>Mucoromycota</taxon>
        <taxon>Mucoromycotina</taxon>
        <taxon>Mucoromycetes</taxon>
        <taxon>Mucorales</taxon>
        <taxon>Mucorineae</taxon>
        <taxon>Choanephoraceae</taxon>
        <taxon>Choanephoroideae</taxon>
        <taxon>Choanephora</taxon>
    </lineage>
</organism>
<evidence type="ECO:0000313" key="3">
    <source>
        <dbReference type="Proteomes" id="UP000093000"/>
    </source>
</evidence>
<keyword evidence="3" id="KW-1185">Reference proteome</keyword>
<name>A0A1C7NJ52_9FUNG</name>
<accession>A0A1C7NJ52</accession>
<evidence type="ECO:0000256" key="1">
    <source>
        <dbReference type="SAM" id="MobiDB-lite"/>
    </source>
</evidence>
<dbReference type="EMBL" id="LUGH01000114">
    <property type="protein sequence ID" value="OBZ89085.1"/>
    <property type="molecule type" value="Genomic_DNA"/>
</dbReference>
<feature type="region of interest" description="Disordered" evidence="1">
    <location>
        <begin position="87"/>
        <end position="121"/>
    </location>
</feature>
<proteinExistence type="predicted"/>
<feature type="region of interest" description="Disordered" evidence="1">
    <location>
        <begin position="30"/>
        <end position="73"/>
    </location>
</feature>